<feature type="transmembrane region" description="Helical" evidence="1">
    <location>
        <begin position="39"/>
        <end position="58"/>
    </location>
</feature>
<evidence type="ECO:0000313" key="2">
    <source>
        <dbReference type="EMBL" id="SDZ65118.1"/>
    </source>
</evidence>
<protein>
    <recommendedName>
        <fullName evidence="4">BNR/Asp-box repeat-containing protein</fullName>
    </recommendedName>
</protein>
<accession>A0A1H3US03</accession>
<evidence type="ECO:0000313" key="3">
    <source>
        <dbReference type="Proteomes" id="UP000199632"/>
    </source>
</evidence>
<reference evidence="3" key="1">
    <citation type="submission" date="2016-10" db="EMBL/GenBank/DDBJ databases">
        <authorList>
            <person name="Varghese N."/>
            <person name="Submissions S."/>
        </authorList>
    </citation>
    <scope>NUCLEOTIDE SEQUENCE [LARGE SCALE GENOMIC DNA]</scope>
    <source>
        <strain evidence="3">DSM 44718</strain>
    </source>
</reference>
<keyword evidence="1" id="KW-1133">Transmembrane helix</keyword>
<evidence type="ECO:0008006" key="4">
    <source>
        <dbReference type="Google" id="ProtNLM"/>
    </source>
</evidence>
<dbReference type="RefSeq" id="WP_143050092.1">
    <property type="nucleotide sequence ID" value="NZ_BOND01000029.1"/>
</dbReference>
<gene>
    <name evidence="2" type="ORF">SAMN05421684_7932</name>
</gene>
<evidence type="ECO:0000256" key="1">
    <source>
        <dbReference type="SAM" id="Phobius"/>
    </source>
</evidence>
<keyword evidence="1" id="KW-0472">Membrane</keyword>
<sequence length="417" mass="45526">MSDVNDYYDRTAVAARVTAPPFAELVDRSQHRARRARKARLAGVAVLSLLTAGPLLALPGGSAPNTPVAAPSPSVRAWSSFDIMIEFYDTHFGVAQYPGESCGEGWLSVTQDGGKTWSELRAHPKIPDLSARTATPGEPACMRPAAMLTAPDTLVMAATMRQSQLAGGPAYISHDRGRNWREYQPQVRVADSVPAGVIPRWRCDEQRCKEEGLGWYDPVTGDWMVLKNQPPGANYISVTGAFDDSIWVDGSGPDGSGQFQLAVSHDRGRTWLDRTPKEDIDWLARAGSLTAFDGSTAYLYPMMDTTQPDPFSLYRTTDGGKTWLPAPAAQEFKDVVFVWTNRQGALNIADLTHHQHLSMDGGNTFADITSPVWGATHITGGLQGWPIDVAAADPVDMYLSDDGVTWQPVEIPYYQRS</sequence>
<dbReference type="CDD" id="cd15482">
    <property type="entry name" value="Sialidase_non-viral"/>
    <property type="match status" value="1"/>
</dbReference>
<dbReference type="Gene3D" id="2.120.10.10">
    <property type="match status" value="2"/>
</dbReference>
<keyword evidence="1" id="KW-0812">Transmembrane</keyword>
<dbReference type="EMBL" id="FNQB01000005">
    <property type="protein sequence ID" value="SDZ65118.1"/>
    <property type="molecule type" value="Genomic_DNA"/>
</dbReference>
<dbReference type="Proteomes" id="UP000199632">
    <property type="component" value="Unassembled WGS sequence"/>
</dbReference>
<dbReference type="AlphaFoldDB" id="A0A1H3US03"/>
<dbReference type="OrthoDB" id="3276625at2"/>
<keyword evidence="3" id="KW-1185">Reference proteome</keyword>
<dbReference type="SUPFAM" id="SSF110296">
    <property type="entry name" value="Oligoxyloglucan reducing end-specific cellobiohydrolase"/>
    <property type="match status" value="2"/>
</dbReference>
<proteinExistence type="predicted"/>
<organism evidence="2 3">
    <name type="scientific">Asanoa ishikariensis</name>
    <dbReference type="NCBI Taxonomy" id="137265"/>
    <lineage>
        <taxon>Bacteria</taxon>
        <taxon>Bacillati</taxon>
        <taxon>Actinomycetota</taxon>
        <taxon>Actinomycetes</taxon>
        <taxon>Micromonosporales</taxon>
        <taxon>Micromonosporaceae</taxon>
        <taxon>Asanoa</taxon>
    </lineage>
</organism>
<name>A0A1H3US03_9ACTN</name>